<dbReference type="PANTHER" id="PTHR33512:SF14">
    <property type="entry name" value="EXPRESSED PROTEIN"/>
    <property type="match status" value="1"/>
</dbReference>
<dbReference type="InterPro" id="IPR010605">
    <property type="entry name" value="DUF1191"/>
</dbReference>
<keyword evidence="2" id="KW-0812">Transmembrane</keyword>
<feature type="compositionally biased region" description="Pro residues" evidence="1">
    <location>
        <begin position="225"/>
        <end position="240"/>
    </location>
</feature>
<dbReference type="PANTHER" id="PTHR33512">
    <property type="entry name" value="PROTEIN, PUTATIVE (DUF1191)-RELATED"/>
    <property type="match status" value="1"/>
</dbReference>
<feature type="transmembrane region" description="Helical" evidence="2">
    <location>
        <begin position="260"/>
        <end position="283"/>
    </location>
</feature>
<gene>
    <name evidence="4" type="ORF">DEO72_LG10g3390</name>
</gene>
<evidence type="ECO:0000256" key="3">
    <source>
        <dbReference type="SAM" id="SignalP"/>
    </source>
</evidence>
<dbReference type="Pfam" id="PF06697">
    <property type="entry name" value="DUF1191"/>
    <property type="match status" value="1"/>
</dbReference>
<dbReference type="Proteomes" id="UP000501690">
    <property type="component" value="Linkage Group LG10"/>
</dbReference>
<feature type="region of interest" description="Disordered" evidence="1">
    <location>
        <begin position="314"/>
        <end position="334"/>
    </location>
</feature>
<keyword evidence="5" id="KW-1185">Reference proteome</keyword>
<evidence type="ECO:0000313" key="4">
    <source>
        <dbReference type="EMBL" id="QCE12149.1"/>
    </source>
</evidence>
<proteinExistence type="predicted"/>
<protein>
    <submittedName>
        <fullName evidence="4">Uncharacterized protein</fullName>
    </submittedName>
</protein>
<dbReference type="OrthoDB" id="1925347at2759"/>
<dbReference type="EMBL" id="CP039354">
    <property type="protein sequence ID" value="QCE12149.1"/>
    <property type="molecule type" value="Genomic_DNA"/>
</dbReference>
<dbReference type="AlphaFoldDB" id="A0A4D6NHV3"/>
<feature type="region of interest" description="Disordered" evidence="1">
    <location>
        <begin position="223"/>
        <end position="255"/>
    </location>
</feature>
<evidence type="ECO:0000256" key="2">
    <source>
        <dbReference type="SAM" id="Phobius"/>
    </source>
</evidence>
<feature type="signal peptide" evidence="3">
    <location>
        <begin position="1"/>
        <end position="25"/>
    </location>
</feature>
<feature type="chain" id="PRO_5020036524" evidence="3">
    <location>
        <begin position="26"/>
        <end position="334"/>
    </location>
</feature>
<sequence length="334" mass="36205">MELLPSLVIMLVLVPCFESLPGVRAQSTTTTTSPGSSSTREEARALDALLQQYAYRALVNPKTGIIYNATNLPSNLSGIEVAALRLRSGSLRRKGFQPYNEFEIPMGLIGRPYVERLVLVYQNLGSRSSRYYPLTDYTYLAPVLGLLAYDGSNLSASNLSEIDIDASDGPILVKFRTVKSVPHGAVAKCVWFDLQGSSNFSDVTADNTCSSFQQGHFSIVVKSPAPSPAPAPAPPTPASPPKKRPSPSAQGKGEKDNKKVWIIVGSVVGGLVLLVLLSLLVLWMRKYKQKKKMQQMERAAELGEPLQMASIGDTKAPAATVTRTQPTLEHEYAP</sequence>
<keyword evidence="2" id="KW-0472">Membrane</keyword>
<organism evidence="4 5">
    <name type="scientific">Vigna unguiculata</name>
    <name type="common">Cowpea</name>
    <dbReference type="NCBI Taxonomy" id="3917"/>
    <lineage>
        <taxon>Eukaryota</taxon>
        <taxon>Viridiplantae</taxon>
        <taxon>Streptophyta</taxon>
        <taxon>Embryophyta</taxon>
        <taxon>Tracheophyta</taxon>
        <taxon>Spermatophyta</taxon>
        <taxon>Magnoliopsida</taxon>
        <taxon>eudicotyledons</taxon>
        <taxon>Gunneridae</taxon>
        <taxon>Pentapetalae</taxon>
        <taxon>rosids</taxon>
        <taxon>fabids</taxon>
        <taxon>Fabales</taxon>
        <taxon>Fabaceae</taxon>
        <taxon>Papilionoideae</taxon>
        <taxon>50 kb inversion clade</taxon>
        <taxon>NPAAA clade</taxon>
        <taxon>indigoferoid/millettioid clade</taxon>
        <taxon>Phaseoleae</taxon>
        <taxon>Vigna</taxon>
    </lineage>
</organism>
<accession>A0A4D6NHV3</accession>
<name>A0A4D6NHV3_VIGUN</name>
<dbReference type="Gramene" id="Vigun05g082600.1.v1.2">
    <property type="protein sequence ID" value="Vigun05g082600.1.v1.2.CDS.1"/>
    <property type="gene ID" value="Vigun05g082600.v1.2"/>
</dbReference>
<dbReference type="Gene3D" id="1.20.5.930">
    <property type="entry name" value="Bicelle-embedded integrin alpha(iib) transmembrane segment"/>
    <property type="match status" value="1"/>
</dbReference>
<keyword evidence="2" id="KW-1133">Transmembrane helix</keyword>
<evidence type="ECO:0000256" key="1">
    <source>
        <dbReference type="SAM" id="MobiDB-lite"/>
    </source>
</evidence>
<reference evidence="4 5" key="1">
    <citation type="submission" date="2019-04" db="EMBL/GenBank/DDBJ databases">
        <title>An improved genome assembly and genetic linkage map for asparagus bean, Vigna unguiculata ssp. sesquipedialis.</title>
        <authorList>
            <person name="Xia Q."/>
            <person name="Zhang R."/>
            <person name="Dong Y."/>
        </authorList>
    </citation>
    <scope>NUCLEOTIDE SEQUENCE [LARGE SCALE GENOMIC DNA]</scope>
    <source>
        <tissue evidence="4">Leaf</tissue>
    </source>
</reference>
<dbReference type="GO" id="GO:0016020">
    <property type="term" value="C:membrane"/>
    <property type="evidence" value="ECO:0007669"/>
    <property type="project" value="TreeGrafter"/>
</dbReference>
<evidence type="ECO:0000313" key="5">
    <source>
        <dbReference type="Proteomes" id="UP000501690"/>
    </source>
</evidence>
<keyword evidence="3" id="KW-0732">Signal</keyword>